<reference evidence="1" key="1">
    <citation type="submission" date="2021-06" db="EMBL/GenBank/DDBJ databases">
        <title>Parelaphostrongylus tenuis whole genome reference sequence.</title>
        <authorList>
            <person name="Garwood T.J."/>
            <person name="Larsen P.A."/>
            <person name="Fountain-Jones N.M."/>
            <person name="Garbe J.R."/>
            <person name="Macchietto M.G."/>
            <person name="Kania S.A."/>
            <person name="Gerhold R.W."/>
            <person name="Richards J.E."/>
            <person name="Wolf T.M."/>
        </authorList>
    </citation>
    <scope>NUCLEOTIDE SEQUENCE</scope>
    <source>
        <strain evidence="1">MNPRO001-30</strain>
        <tissue evidence="1">Meninges</tissue>
    </source>
</reference>
<dbReference type="AlphaFoldDB" id="A0AAD5RE24"/>
<name>A0AAD5RE24_PARTN</name>
<dbReference type="EMBL" id="JAHQIW010007458">
    <property type="protein sequence ID" value="KAJ1374401.1"/>
    <property type="molecule type" value="Genomic_DNA"/>
</dbReference>
<evidence type="ECO:0000313" key="1">
    <source>
        <dbReference type="EMBL" id="KAJ1374401.1"/>
    </source>
</evidence>
<evidence type="ECO:0000313" key="2">
    <source>
        <dbReference type="Proteomes" id="UP001196413"/>
    </source>
</evidence>
<gene>
    <name evidence="1" type="ORF">KIN20_037085</name>
</gene>
<comment type="caution">
    <text evidence="1">The sequence shown here is derived from an EMBL/GenBank/DDBJ whole genome shotgun (WGS) entry which is preliminary data.</text>
</comment>
<keyword evidence="2" id="KW-1185">Reference proteome</keyword>
<protein>
    <submittedName>
        <fullName evidence="1">Uncharacterized protein</fullName>
    </submittedName>
</protein>
<accession>A0AAD5RE24</accession>
<sequence>MERRKRFRIKLLGEPELAREMNFVYALSRLNDLTITAIQRLQMCLSDDPLRNFRVVQSLGTLFCFMEYIISYG</sequence>
<dbReference type="Proteomes" id="UP001196413">
    <property type="component" value="Unassembled WGS sequence"/>
</dbReference>
<organism evidence="1 2">
    <name type="scientific">Parelaphostrongylus tenuis</name>
    <name type="common">Meningeal worm</name>
    <dbReference type="NCBI Taxonomy" id="148309"/>
    <lineage>
        <taxon>Eukaryota</taxon>
        <taxon>Metazoa</taxon>
        <taxon>Ecdysozoa</taxon>
        <taxon>Nematoda</taxon>
        <taxon>Chromadorea</taxon>
        <taxon>Rhabditida</taxon>
        <taxon>Rhabditina</taxon>
        <taxon>Rhabditomorpha</taxon>
        <taxon>Strongyloidea</taxon>
        <taxon>Metastrongylidae</taxon>
        <taxon>Parelaphostrongylus</taxon>
    </lineage>
</organism>
<proteinExistence type="predicted"/>